<dbReference type="GO" id="GO:0008170">
    <property type="term" value="F:N-methyltransferase activity"/>
    <property type="evidence" value="ECO:0007669"/>
    <property type="project" value="InterPro"/>
</dbReference>
<dbReference type="InterPro" id="IPR002052">
    <property type="entry name" value="DNA_methylase_N6_adenine_CS"/>
</dbReference>
<dbReference type="Gene3D" id="3.40.50.150">
    <property type="entry name" value="Vaccinia Virus protein VP39"/>
    <property type="match status" value="1"/>
</dbReference>
<name>A0AAU0UTY7_9FIRM</name>
<evidence type="ECO:0000259" key="2">
    <source>
        <dbReference type="Pfam" id="PF02384"/>
    </source>
</evidence>
<dbReference type="SUPFAM" id="SSF53335">
    <property type="entry name" value="S-adenosyl-L-methionine-dependent methyltransferases"/>
    <property type="match status" value="1"/>
</dbReference>
<dbReference type="PANTHER" id="PTHR42998:SF1">
    <property type="entry name" value="TYPE I RESTRICTION ENZYME HINDI METHYLASE SUBUNIT"/>
    <property type="match status" value="1"/>
</dbReference>
<dbReference type="EMBL" id="CP121694">
    <property type="protein sequence ID" value="WRO23767.1"/>
    <property type="molecule type" value="Genomic_DNA"/>
</dbReference>
<feature type="domain" description="DNA methylase adenine-specific" evidence="2">
    <location>
        <begin position="518"/>
        <end position="638"/>
    </location>
</feature>
<dbReference type="RefSeq" id="WP_366923145.1">
    <property type="nucleotide sequence ID" value="NZ_CP121694.1"/>
</dbReference>
<protein>
    <submittedName>
        <fullName evidence="4">N-6 DNA methylase</fullName>
    </submittedName>
</protein>
<keyword evidence="1" id="KW-0680">Restriction system</keyword>
<dbReference type="AlphaFoldDB" id="A0AAU0UTY7"/>
<dbReference type="InterPro" id="IPR029464">
    <property type="entry name" value="HSDR_N"/>
</dbReference>
<dbReference type="PANTHER" id="PTHR42998">
    <property type="entry name" value="TYPE I RESTRICTION ENZYME HINDVIIP M PROTEIN-RELATED"/>
    <property type="match status" value="1"/>
</dbReference>
<evidence type="ECO:0000313" key="5">
    <source>
        <dbReference type="Proteomes" id="UP001329915"/>
    </source>
</evidence>
<dbReference type="GO" id="GO:0003677">
    <property type="term" value="F:DNA binding"/>
    <property type="evidence" value="ECO:0007669"/>
    <property type="project" value="InterPro"/>
</dbReference>
<dbReference type="InterPro" id="IPR003356">
    <property type="entry name" value="DNA_methylase_A-5"/>
</dbReference>
<dbReference type="Pfam" id="PF13588">
    <property type="entry name" value="HSDR_N_2"/>
    <property type="match status" value="1"/>
</dbReference>
<dbReference type="Proteomes" id="UP001329915">
    <property type="component" value="Chromosome"/>
</dbReference>
<proteinExistence type="predicted"/>
<feature type="domain" description="DNA methylase adenine-specific" evidence="2">
    <location>
        <begin position="281"/>
        <end position="471"/>
    </location>
</feature>
<keyword evidence="4" id="KW-0808">Transferase</keyword>
<organism evidence="4 5">
    <name type="scientific">Metallumcola ferriviriculae</name>
    <dbReference type="NCBI Taxonomy" id="3039180"/>
    <lineage>
        <taxon>Bacteria</taxon>
        <taxon>Bacillati</taxon>
        <taxon>Bacillota</taxon>
        <taxon>Clostridia</taxon>
        <taxon>Neomoorellales</taxon>
        <taxon>Desulfitibacteraceae</taxon>
        <taxon>Metallumcola</taxon>
    </lineage>
</organism>
<dbReference type="InterPro" id="IPR052916">
    <property type="entry name" value="Type-I_RE_MTase_Subunit"/>
</dbReference>
<sequence length="732" mass="84262">MSTLNIKRDEKKGKIWSHVRSKWLIETPEERVRQEYLLVLVNDYGFSLDQIAEEIDLTGRGSASARADFAIWRTARDKSQDNSLFIIVECKSDNVTIKQQDYHQGENYARICDAPFFVTHNSRETKYWRVKKDKVPGYIEEIENIPAADATDSEIEELLSKLRVFKEKEFADLLHKCHNIIRNREKKDPAAAFDEIAKVLFVKVYVERQLLTRQSKENLFTVKVLNAQIAENPLDNLFQETKQAFSSDKIFEDDESINLKPATGEEIVRQLEKYNLSDTSEDVKGVAFERFLGRTFRGEIGQFFTPRSIVEFMVHMVDPQEGDVVCDPASGSGGFLIRVFEIVREKILADVDREYNAFKTALMNEKLSEENRAKKLKTKFTEIQNVIDQRCEGSRLWKLANRCIYGTDANDRMARTSKMNMIMHGDGHGGVHHHDGFLNVNGIFEGRFDIILTNPPFGANVEPTDKVLEVDTYVNPEVEKRYLREYGDLYSQAQARVKAALNKPIARLFNLPKSDKAKIKTELLFIERCLDLLKPGGRLGIVLPEGVFNNPSLAYVREFTEDRAFIRAIVSLPQETFISSGANVKCSLLFLQKFTEEEQQRFEDIYSKAKADVEARYADEHAAETRRLKTAMEQSRLEKDIGQRKAMQKEFSDYLKEIEVQKAAEARKLLKERFNYYIFMYEAEKVGISATGEEDQNELYPNPNQPQNVEKTCLELYREFLADPKAFAGGDD</sequence>
<evidence type="ECO:0000256" key="1">
    <source>
        <dbReference type="ARBA" id="ARBA00022747"/>
    </source>
</evidence>
<dbReference type="InterPro" id="IPR029063">
    <property type="entry name" value="SAM-dependent_MTases_sf"/>
</dbReference>
<keyword evidence="4" id="KW-0489">Methyltransferase</keyword>
<dbReference type="PRINTS" id="PR00507">
    <property type="entry name" value="N12N6MTFRASE"/>
</dbReference>
<evidence type="ECO:0000313" key="4">
    <source>
        <dbReference type="EMBL" id="WRO23767.1"/>
    </source>
</evidence>
<accession>A0AAU0UTY7</accession>
<dbReference type="PROSITE" id="PS00092">
    <property type="entry name" value="N6_MTASE"/>
    <property type="match status" value="1"/>
</dbReference>
<dbReference type="GO" id="GO:0009307">
    <property type="term" value="P:DNA restriction-modification system"/>
    <property type="evidence" value="ECO:0007669"/>
    <property type="project" value="UniProtKB-KW"/>
</dbReference>
<feature type="domain" description="Type I restriction enzyme R protein N-terminal" evidence="3">
    <location>
        <begin position="28"/>
        <end position="146"/>
    </location>
</feature>
<gene>
    <name evidence="4" type="ORF">MFMK1_003635</name>
</gene>
<dbReference type="KEGG" id="dbc:MFMK1_003635"/>
<dbReference type="REBASE" id="792291">
    <property type="entry name" value="M.DbaMK1ORF3635P"/>
</dbReference>
<reference evidence="4 5" key="1">
    <citation type="submission" date="2023-04" db="EMBL/GenBank/DDBJ databases">
        <authorList>
            <person name="Hsu D."/>
        </authorList>
    </citation>
    <scope>NUCLEOTIDE SEQUENCE [LARGE SCALE GENOMIC DNA]</scope>
    <source>
        <strain evidence="4 5">MK1</strain>
    </source>
</reference>
<evidence type="ECO:0000259" key="3">
    <source>
        <dbReference type="Pfam" id="PF13588"/>
    </source>
</evidence>
<dbReference type="Pfam" id="PF02384">
    <property type="entry name" value="N6_Mtase"/>
    <property type="match status" value="2"/>
</dbReference>
<dbReference type="GO" id="GO:0032259">
    <property type="term" value="P:methylation"/>
    <property type="evidence" value="ECO:0007669"/>
    <property type="project" value="UniProtKB-KW"/>
</dbReference>
<keyword evidence="5" id="KW-1185">Reference proteome</keyword>